<dbReference type="STRING" id="1090615.SAMN04515671_2918"/>
<protein>
    <recommendedName>
        <fullName evidence="3">Tail terminator</fullName>
    </recommendedName>
</protein>
<dbReference type="OrthoDB" id="4319294at2"/>
<keyword evidence="2" id="KW-1185">Reference proteome</keyword>
<gene>
    <name evidence="1" type="ORF">SAMN04515671_2918</name>
</gene>
<dbReference type="EMBL" id="LT629710">
    <property type="protein sequence ID" value="SDP09205.1"/>
    <property type="molecule type" value="Genomic_DNA"/>
</dbReference>
<organism evidence="1 2">
    <name type="scientific">Nakamurella panacisegetis</name>
    <dbReference type="NCBI Taxonomy" id="1090615"/>
    <lineage>
        <taxon>Bacteria</taxon>
        <taxon>Bacillati</taxon>
        <taxon>Actinomycetota</taxon>
        <taxon>Actinomycetes</taxon>
        <taxon>Nakamurellales</taxon>
        <taxon>Nakamurellaceae</taxon>
        <taxon>Nakamurella</taxon>
    </lineage>
</organism>
<accession>A0A1H0PWY4</accession>
<dbReference type="AlphaFoldDB" id="A0A1H0PWY4"/>
<dbReference type="RefSeq" id="WP_090476960.1">
    <property type="nucleotide sequence ID" value="NZ_LT629710.1"/>
</dbReference>
<name>A0A1H0PWY4_9ACTN</name>
<proteinExistence type="predicted"/>
<evidence type="ECO:0000313" key="2">
    <source>
        <dbReference type="Proteomes" id="UP000198741"/>
    </source>
</evidence>
<reference evidence="1 2" key="1">
    <citation type="submission" date="2016-10" db="EMBL/GenBank/DDBJ databases">
        <authorList>
            <person name="de Groot N.N."/>
        </authorList>
    </citation>
    <scope>NUCLEOTIDE SEQUENCE [LARGE SCALE GENOMIC DNA]</scope>
    <source>
        <strain evidence="2">P4-7,KCTC 19426,CECT 7604</strain>
    </source>
</reference>
<evidence type="ECO:0000313" key="1">
    <source>
        <dbReference type="EMBL" id="SDP09205.1"/>
    </source>
</evidence>
<evidence type="ECO:0008006" key="3">
    <source>
        <dbReference type="Google" id="ProtNLM"/>
    </source>
</evidence>
<sequence length="136" mass="14242">MSAEILVAPDPIAVAVQYLAAEFAARELPVTVAGRIPNPRPARLIRVAVTGGPGRVSLVVASPILTFDCWAESDPAASDLASLVAALVLAMPDRYTGPAVLYSATELSFPAEQPDPDTGSPRYVWSAQVAMRAQAI</sequence>
<dbReference type="Proteomes" id="UP000198741">
    <property type="component" value="Chromosome I"/>
</dbReference>